<dbReference type="NCBIfam" id="TIGR00621">
    <property type="entry name" value="ssb"/>
    <property type="match status" value="1"/>
</dbReference>
<evidence type="ECO:0000256" key="2">
    <source>
        <dbReference type="HAMAP-Rule" id="MF_00984"/>
    </source>
</evidence>
<dbReference type="HOGENOM" id="CLU_078758_0_1_0"/>
<dbReference type="AlphaFoldDB" id="L0D9A4"/>
<dbReference type="Proteomes" id="UP000010798">
    <property type="component" value="Chromosome"/>
</dbReference>
<dbReference type="RefSeq" id="WP_015244420.1">
    <property type="nucleotide sequence ID" value="NC_019892.1"/>
</dbReference>
<feature type="compositionally biased region" description="Low complexity" evidence="4">
    <location>
        <begin position="123"/>
        <end position="132"/>
    </location>
</feature>
<dbReference type="GO" id="GO:0003697">
    <property type="term" value="F:single-stranded DNA binding"/>
    <property type="evidence" value="ECO:0007669"/>
    <property type="project" value="UniProtKB-UniRule"/>
</dbReference>
<dbReference type="PROSITE" id="PS50935">
    <property type="entry name" value="SSB"/>
    <property type="match status" value="1"/>
</dbReference>
<evidence type="ECO:0000256" key="3">
    <source>
        <dbReference type="RuleBase" id="RU000524"/>
    </source>
</evidence>
<comment type="function">
    <text evidence="2">Plays an important role in DNA replication, recombination and repair. Binds to ssDNA and to an array of partner proteins to recruit them to their sites of action during DNA metabolism.</text>
</comment>
<dbReference type="Pfam" id="PF00436">
    <property type="entry name" value="SSB"/>
    <property type="match status" value="1"/>
</dbReference>
<dbReference type="InterPro" id="IPR011344">
    <property type="entry name" value="ssDNA-bd"/>
</dbReference>
<dbReference type="eggNOG" id="COG0629">
    <property type="taxonomic scope" value="Bacteria"/>
</dbReference>
<feature type="compositionally biased region" description="Basic and acidic residues" evidence="4">
    <location>
        <begin position="88"/>
        <end position="113"/>
    </location>
</feature>
<dbReference type="SUPFAM" id="SSF50249">
    <property type="entry name" value="Nucleic acid-binding proteins"/>
    <property type="match status" value="1"/>
</dbReference>
<protein>
    <recommendedName>
        <fullName evidence="2 3">Single-stranded DNA-binding protein</fullName>
        <shortName evidence="2">SSB</shortName>
    </recommendedName>
</protein>
<feature type="region of interest" description="Disordered" evidence="4">
    <location>
        <begin position="88"/>
        <end position="176"/>
    </location>
</feature>
<dbReference type="Gene3D" id="2.40.50.140">
    <property type="entry name" value="Nucleic acid-binding proteins"/>
    <property type="match status" value="1"/>
</dbReference>
<dbReference type="OrthoDB" id="9809878at2"/>
<evidence type="ECO:0000313" key="5">
    <source>
        <dbReference type="EMBL" id="AGA25241.1"/>
    </source>
</evidence>
<keyword evidence="2" id="KW-0235">DNA replication</keyword>
<dbReference type="KEGG" id="saci:Sinac_0834"/>
<feature type="short sequence motif" description="Important for interaction with partner proteins" evidence="2">
    <location>
        <begin position="171"/>
        <end position="176"/>
    </location>
</feature>
<dbReference type="InterPro" id="IPR012340">
    <property type="entry name" value="NA-bd_OB-fold"/>
</dbReference>
<dbReference type="HAMAP" id="MF_00984">
    <property type="entry name" value="SSB"/>
    <property type="match status" value="1"/>
</dbReference>
<feature type="compositionally biased region" description="Acidic residues" evidence="4">
    <location>
        <begin position="167"/>
        <end position="176"/>
    </location>
</feature>
<proteinExistence type="inferred from homology"/>
<dbReference type="EMBL" id="CP003364">
    <property type="protein sequence ID" value="AGA25241.1"/>
    <property type="molecule type" value="Genomic_DNA"/>
</dbReference>
<keyword evidence="2" id="KW-0227">DNA damage</keyword>
<keyword evidence="2" id="KW-0234">DNA repair</keyword>
<dbReference type="GO" id="GO:0009295">
    <property type="term" value="C:nucleoid"/>
    <property type="evidence" value="ECO:0007669"/>
    <property type="project" value="TreeGrafter"/>
</dbReference>
<accession>L0D9A4</accession>
<keyword evidence="6" id="KW-1185">Reference proteome</keyword>
<keyword evidence="2" id="KW-0233">DNA recombination</keyword>
<organism evidence="5 6">
    <name type="scientific">Singulisphaera acidiphila (strain ATCC BAA-1392 / DSM 18658 / VKM B-2454 / MOB10)</name>
    <dbReference type="NCBI Taxonomy" id="886293"/>
    <lineage>
        <taxon>Bacteria</taxon>
        <taxon>Pseudomonadati</taxon>
        <taxon>Planctomycetota</taxon>
        <taxon>Planctomycetia</taxon>
        <taxon>Isosphaerales</taxon>
        <taxon>Isosphaeraceae</taxon>
        <taxon>Singulisphaera</taxon>
    </lineage>
</organism>
<dbReference type="GO" id="GO:0006260">
    <property type="term" value="P:DNA replication"/>
    <property type="evidence" value="ECO:0007669"/>
    <property type="project" value="UniProtKB-UniRule"/>
</dbReference>
<sequence>MADLNKVFLMGRLTFDPELRYTPSGAAVTDLRMATSRTWTGKDGERKEETLFIDVTVWDRQAENCCQYLKKGSGVHIEGALKMDTWDDKTTGEKRSKIRVSADRVQFLDRRSDGGGGGGGGDSDYAPPAAREPQARRSGPAGASSESRGRAPYSPPSQSAGRRAAEPETDDEDIPF</sequence>
<evidence type="ECO:0000256" key="1">
    <source>
        <dbReference type="ARBA" id="ARBA00023125"/>
    </source>
</evidence>
<evidence type="ECO:0000313" key="6">
    <source>
        <dbReference type="Proteomes" id="UP000010798"/>
    </source>
</evidence>
<dbReference type="PANTHER" id="PTHR10302">
    <property type="entry name" value="SINGLE-STRANDED DNA-BINDING PROTEIN"/>
    <property type="match status" value="1"/>
</dbReference>
<comment type="subunit">
    <text evidence="2">Homotetramer.</text>
</comment>
<reference evidence="5 6" key="1">
    <citation type="submission" date="2012-02" db="EMBL/GenBank/DDBJ databases">
        <title>Complete sequence of chromosome of Singulisphaera acidiphila DSM 18658.</title>
        <authorList>
            <consortium name="US DOE Joint Genome Institute (JGI-PGF)"/>
            <person name="Lucas S."/>
            <person name="Copeland A."/>
            <person name="Lapidus A."/>
            <person name="Glavina del Rio T."/>
            <person name="Dalin E."/>
            <person name="Tice H."/>
            <person name="Bruce D."/>
            <person name="Goodwin L."/>
            <person name="Pitluck S."/>
            <person name="Peters L."/>
            <person name="Ovchinnikova G."/>
            <person name="Chertkov O."/>
            <person name="Kyrpides N."/>
            <person name="Mavromatis K."/>
            <person name="Ivanova N."/>
            <person name="Brettin T."/>
            <person name="Detter J.C."/>
            <person name="Han C."/>
            <person name="Larimer F."/>
            <person name="Land M."/>
            <person name="Hauser L."/>
            <person name="Markowitz V."/>
            <person name="Cheng J.-F."/>
            <person name="Hugenholtz P."/>
            <person name="Woyke T."/>
            <person name="Wu D."/>
            <person name="Tindall B."/>
            <person name="Pomrenke H."/>
            <person name="Brambilla E."/>
            <person name="Klenk H.-P."/>
            <person name="Eisen J.A."/>
        </authorList>
    </citation>
    <scope>NUCLEOTIDE SEQUENCE [LARGE SCALE GENOMIC DNA]</scope>
    <source>
        <strain evidence="6">ATCC BAA-1392 / DSM 18658 / VKM B-2454 / MOB10</strain>
    </source>
</reference>
<name>L0D9A4_SINAD</name>
<dbReference type="CDD" id="cd04496">
    <property type="entry name" value="SSB_OBF"/>
    <property type="match status" value="1"/>
</dbReference>
<dbReference type="GO" id="GO:0006281">
    <property type="term" value="P:DNA repair"/>
    <property type="evidence" value="ECO:0007669"/>
    <property type="project" value="UniProtKB-UniRule"/>
</dbReference>
<dbReference type="PANTHER" id="PTHR10302:SF27">
    <property type="entry name" value="SINGLE-STRANDED DNA-BINDING PROTEIN"/>
    <property type="match status" value="1"/>
</dbReference>
<gene>
    <name evidence="5" type="ordered locus">Sinac_0834</name>
</gene>
<dbReference type="InterPro" id="IPR000424">
    <property type="entry name" value="Primosome_PriB/ssb"/>
</dbReference>
<comment type="caution">
    <text evidence="2">Lacks conserved residue(s) required for the propagation of feature annotation.</text>
</comment>
<dbReference type="STRING" id="886293.Sinac_0834"/>
<keyword evidence="1 2" id="KW-0238">DNA-binding</keyword>
<dbReference type="GO" id="GO:0006310">
    <property type="term" value="P:DNA recombination"/>
    <property type="evidence" value="ECO:0007669"/>
    <property type="project" value="UniProtKB-UniRule"/>
</dbReference>
<evidence type="ECO:0000256" key="4">
    <source>
        <dbReference type="SAM" id="MobiDB-lite"/>
    </source>
</evidence>